<evidence type="ECO:0000256" key="6">
    <source>
        <dbReference type="SAM" id="MobiDB-lite"/>
    </source>
</evidence>
<proteinExistence type="predicted"/>
<sequence length="669" mass="71887">MNFRSDSARDLTGFAGSQAPIRPALTSSPDSPSRIVSFVPATDPNQVSHPVSSLSLPPLSAAAAAAATTAAHPYSSHPYANSAVNPMARYEPHLQPGHAHHGVRSGADNGAFHTYPSSYMHQQQHSSSIYNQAPLPLPDARSHPESQQQPVNAQYPTQTPTPVFSPHFDHLDKAARHTPASQAASRSDLQQRQPPKQQYPGQRLEPHSTAPPLPPPPHPGWPSINRYSTLQPSSVASSPTYPSHLPHSHATQAASGQGYPSQPQPQPQQLPPRQGLANPNLSPSPRIAHAHPAGIRLSSIHSSGPVRSPTVLSSPVRKRPEPYTPAQSYKPLPDGPCSPRLLPFGPACDTYNTKPTATSTSTSTSASAPATASISTPSSSTSSTERLKQEGIKISDILSPDSAPGALVAAKATKRTQKSAPAAARGRPSKRRTAMEPPPTHDDSNVEYRIFLRQQPIAARSCGFGERDRRTIDPPPIVQMTMTTTPPLKPGELAQRIQGRAVVVHCSVWNEAGDTDCSAMPAEYRSQRRLMGTLVSSPFVGKDENGEEGCFFCFPDLSCRTPGSFRLRFAMVIIDPKNSQYQRSFPIRGHAMSTPFTVYNAKDFPGMRASTPLTHCLREQGCLISIKKGNTRAGGDQDAQEDHNTDGDGEAKTSDSKLATDAEDSSQRK</sequence>
<feature type="compositionally biased region" description="Polar residues" evidence="6">
    <location>
        <begin position="249"/>
        <end position="259"/>
    </location>
</feature>
<dbReference type="InterPro" id="IPR038491">
    <property type="entry name" value="Velvet_dom_sf"/>
</dbReference>
<feature type="compositionally biased region" description="Pro residues" evidence="6">
    <location>
        <begin position="209"/>
        <end position="220"/>
    </location>
</feature>
<dbReference type="Proteomes" id="UP001610728">
    <property type="component" value="Unassembled WGS sequence"/>
</dbReference>
<feature type="domain" description="Velvet" evidence="7">
    <location>
        <begin position="443"/>
        <end position="627"/>
    </location>
</feature>
<gene>
    <name evidence="8" type="ORF">HOO65_070057</name>
</gene>
<dbReference type="PANTHER" id="PTHR33572">
    <property type="entry name" value="SPORE DEVELOPMENT REGULATOR VOSA"/>
    <property type="match status" value="1"/>
</dbReference>
<evidence type="ECO:0000313" key="8">
    <source>
        <dbReference type="EMBL" id="KAL2885595.1"/>
    </source>
</evidence>
<comment type="subcellular location">
    <subcellularLocation>
        <location evidence="1">Nucleus</location>
    </subcellularLocation>
</comment>
<feature type="compositionally biased region" description="Polar residues" evidence="6">
    <location>
        <begin position="225"/>
        <end position="241"/>
    </location>
</feature>
<feature type="compositionally biased region" description="Polar residues" evidence="6">
    <location>
        <begin position="145"/>
        <end position="162"/>
    </location>
</feature>
<organism evidence="8 9">
    <name type="scientific">Ceratocystis lukuohia</name>
    <dbReference type="NCBI Taxonomy" id="2019550"/>
    <lineage>
        <taxon>Eukaryota</taxon>
        <taxon>Fungi</taxon>
        <taxon>Dikarya</taxon>
        <taxon>Ascomycota</taxon>
        <taxon>Pezizomycotina</taxon>
        <taxon>Sordariomycetes</taxon>
        <taxon>Hypocreomycetidae</taxon>
        <taxon>Microascales</taxon>
        <taxon>Ceratocystidaceae</taxon>
        <taxon>Ceratocystis</taxon>
    </lineage>
</organism>
<comment type="caution">
    <text evidence="8">The sequence shown here is derived from an EMBL/GenBank/DDBJ whole genome shotgun (WGS) entry which is preliminary data.</text>
</comment>
<feature type="region of interest" description="Disordered" evidence="6">
    <location>
        <begin position="1"/>
        <end position="52"/>
    </location>
</feature>
<evidence type="ECO:0000256" key="3">
    <source>
        <dbReference type="ARBA" id="ARBA00023015"/>
    </source>
</evidence>
<dbReference type="EMBL" id="JABSNW010000007">
    <property type="protein sequence ID" value="KAL2885595.1"/>
    <property type="molecule type" value="Genomic_DNA"/>
</dbReference>
<dbReference type="InterPro" id="IPR021740">
    <property type="entry name" value="Velvet"/>
</dbReference>
<feature type="region of interest" description="Disordered" evidence="6">
    <location>
        <begin position="355"/>
        <end position="388"/>
    </location>
</feature>
<keyword evidence="3" id="KW-0805">Transcription regulation</keyword>
<accession>A0ABR4MBD6</accession>
<evidence type="ECO:0000256" key="1">
    <source>
        <dbReference type="ARBA" id="ARBA00004123"/>
    </source>
</evidence>
<keyword evidence="9" id="KW-1185">Reference proteome</keyword>
<dbReference type="Gene3D" id="2.60.40.3960">
    <property type="entry name" value="Velvet domain"/>
    <property type="match status" value="1"/>
</dbReference>
<evidence type="ECO:0000256" key="5">
    <source>
        <dbReference type="ARBA" id="ARBA00023242"/>
    </source>
</evidence>
<dbReference type="InterPro" id="IPR037525">
    <property type="entry name" value="Velvet_dom"/>
</dbReference>
<feature type="compositionally biased region" description="Polar residues" evidence="6">
    <location>
        <begin position="179"/>
        <end position="200"/>
    </location>
</feature>
<keyword evidence="4" id="KW-0804">Transcription</keyword>
<feature type="region of interest" description="Disordered" evidence="6">
    <location>
        <begin position="411"/>
        <end position="445"/>
    </location>
</feature>
<feature type="region of interest" description="Disordered" evidence="6">
    <location>
        <begin position="628"/>
        <end position="669"/>
    </location>
</feature>
<dbReference type="Pfam" id="PF11754">
    <property type="entry name" value="Velvet"/>
    <property type="match status" value="2"/>
</dbReference>
<evidence type="ECO:0000259" key="7">
    <source>
        <dbReference type="PROSITE" id="PS51821"/>
    </source>
</evidence>
<dbReference type="RefSeq" id="XP_070856775.1">
    <property type="nucleotide sequence ID" value="XM_071001236.1"/>
</dbReference>
<evidence type="ECO:0000256" key="4">
    <source>
        <dbReference type="ARBA" id="ARBA00023163"/>
    </source>
</evidence>
<evidence type="ECO:0000313" key="9">
    <source>
        <dbReference type="Proteomes" id="UP001610728"/>
    </source>
</evidence>
<name>A0ABR4MBD6_9PEZI</name>
<dbReference type="PANTHER" id="PTHR33572:SF17">
    <property type="entry name" value="SEXUAL DEVELOPMENT REGULATOR VELC"/>
    <property type="match status" value="1"/>
</dbReference>
<dbReference type="PROSITE" id="PS51821">
    <property type="entry name" value="VELVET"/>
    <property type="match status" value="1"/>
</dbReference>
<reference evidence="8 9" key="1">
    <citation type="submission" date="2020-05" db="EMBL/GenBank/DDBJ databases">
        <title>Ceratocystis lukuohia genome.</title>
        <authorList>
            <person name="Harrington T.C."/>
            <person name="Kim K."/>
            <person name="Mayers C.G."/>
        </authorList>
    </citation>
    <scope>NUCLEOTIDE SEQUENCE [LARGE SCALE GENOMIC DNA]</scope>
    <source>
        <strain evidence="8 9">C4212</strain>
    </source>
</reference>
<dbReference type="GeneID" id="98120162"/>
<evidence type="ECO:0000256" key="2">
    <source>
        <dbReference type="ARBA" id="ARBA00022969"/>
    </source>
</evidence>
<feature type="region of interest" description="Disordered" evidence="6">
    <location>
        <begin position="92"/>
        <end position="341"/>
    </location>
</feature>
<feature type="compositionally biased region" description="Basic and acidic residues" evidence="6">
    <location>
        <begin position="640"/>
        <end position="669"/>
    </location>
</feature>
<protein>
    <submittedName>
        <fullName evidence="8">Nuclear divisionprotein rft1</fullName>
    </submittedName>
</protein>
<keyword evidence="2" id="KW-0749">Sporulation</keyword>
<feature type="compositionally biased region" description="Low complexity" evidence="6">
    <location>
        <begin position="355"/>
        <end position="384"/>
    </location>
</feature>
<keyword evidence="5" id="KW-0539">Nucleus</keyword>